<dbReference type="RefSeq" id="WP_006549148.1">
    <property type="nucleotide sequence ID" value="NZ_DS999575.1"/>
</dbReference>
<dbReference type="CDD" id="cd00130">
    <property type="entry name" value="PAS"/>
    <property type="match status" value="1"/>
</dbReference>
<evidence type="ECO:0000313" key="3">
    <source>
        <dbReference type="EMBL" id="EEH64897.1"/>
    </source>
</evidence>
<dbReference type="STRING" id="103621.GCA_001067145_01880"/>
<dbReference type="OrthoDB" id="266313at2"/>
<protein>
    <recommendedName>
        <fullName evidence="2">PAS fold-3 domain-containing protein</fullName>
    </recommendedName>
</protein>
<evidence type="ECO:0000259" key="2">
    <source>
        <dbReference type="Pfam" id="PF08447"/>
    </source>
</evidence>
<dbReference type="Proteomes" id="UP000004778">
    <property type="component" value="Unassembled WGS sequence"/>
</dbReference>
<evidence type="ECO:0000313" key="4">
    <source>
        <dbReference type="Proteomes" id="UP000004778"/>
    </source>
</evidence>
<name>C0W8P7_9ACTO</name>
<gene>
    <name evidence="3" type="ORF">HMPREF0058_2241</name>
</gene>
<sequence length="464" mass="49427">MLSPTAQEPSHARLPTGAVHEVGLDDLFFSTTDAKGVITSANEVFVRLSRFSQEVLLHAPHNIIRHPAMPGGAFRAMWDTITSGQVFACYVRNLAADGSEYNVFATITPLRDGSYLSVRTRPVCEELLSTALSVYGGARKVEDRALTQGSTRREAAQLGAAHIVRTVKGLGLEDYEAFQNTALPAEVARREELGATWPERPFASGPLGTMLRTVTDLNEDLGAWTKRQDELADLAGSLRAASHRLSHALAPARLTTESVSLLAHEGPQVSRLTELLRLWLQMQGIVSQQVDRLVRDLALMERSVGRMRLRIALAHLHAAVTDSFIVERIDSQDAPGVHSAAELSHGAIGQLTQALEDGIAELARHSTQHAASGGADHPGDCPGPAGPDHSSSAVAHVELQPCGPGPAPAAADPAAVPGHHAGHPQLCPGPGRAQRACGAVPGARRRRVDRDPVPARGRGRPGPH</sequence>
<dbReference type="InterPro" id="IPR013655">
    <property type="entry name" value="PAS_fold_3"/>
</dbReference>
<dbReference type="HOGENOM" id="CLU_588798_0_0_11"/>
<feature type="compositionally biased region" description="Low complexity" evidence="1">
    <location>
        <begin position="408"/>
        <end position="419"/>
    </location>
</feature>
<dbReference type="InterPro" id="IPR035965">
    <property type="entry name" value="PAS-like_dom_sf"/>
</dbReference>
<dbReference type="InterPro" id="IPR000014">
    <property type="entry name" value="PAS"/>
</dbReference>
<dbReference type="Pfam" id="PF08447">
    <property type="entry name" value="PAS_3"/>
    <property type="match status" value="1"/>
</dbReference>
<reference evidence="3 4" key="1">
    <citation type="submission" date="2009-01" db="EMBL/GenBank/DDBJ databases">
        <authorList>
            <person name="Qin X."/>
            <person name="Bachman B."/>
            <person name="Battles P."/>
            <person name="Bell A."/>
            <person name="Bess C."/>
            <person name="Bickham C."/>
            <person name="Chaboub L."/>
            <person name="Chen D."/>
            <person name="Coyle M."/>
            <person name="Deiros D.R."/>
            <person name="Dinh H."/>
            <person name="Forbes L."/>
            <person name="Fowler G."/>
            <person name="Francisco L."/>
            <person name="Fu Q."/>
            <person name="Gubbala S."/>
            <person name="Hale W."/>
            <person name="Han Y."/>
            <person name="Hemphill L."/>
            <person name="Highlander S.K."/>
            <person name="Hirani K."/>
            <person name="Hogues M."/>
            <person name="Jackson L."/>
            <person name="Jakkamsetti A."/>
            <person name="Javaid M."/>
            <person name="Jiang H."/>
            <person name="Korchina V."/>
            <person name="Kovar C."/>
            <person name="Lara F."/>
            <person name="Lee S."/>
            <person name="Mata R."/>
            <person name="Mathew T."/>
            <person name="Moen C."/>
            <person name="Morales K."/>
            <person name="Munidasa M."/>
            <person name="Nazareth L."/>
            <person name="Ngo R."/>
            <person name="Nguyen L."/>
            <person name="Okwuonu G."/>
            <person name="Ongeri F."/>
            <person name="Patil S."/>
            <person name="Petrosino J."/>
            <person name="Pham C."/>
            <person name="Pham P."/>
            <person name="Pu L.-L."/>
            <person name="Puazo M."/>
            <person name="Raj R."/>
            <person name="Reid J."/>
            <person name="Rouhana J."/>
            <person name="Saada N."/>
            <person name="Shang Y."/>
            <person name="Simmons D."/>
            <person name="Thornton R."/>
            <person name="Warren J."/>
            <person name="Weissenberger G."/>
            <person name="Zhang J."/>
            <person name="Zhang L."/>
            <person name="Zhou C."/>
            <person name="Zhu D."/>
            <person name="Muzny D."/>
            <person name="Worley K."/>
            <person name="Gibbs R."/>
        </authorList>
    </citation>
    <scope>NUCLEOTIDE SEQUENCE [LARGE SCALE GENOMIC DNA]</scope>
    <source>
        <strain evidence="3 4">DSM 15434</strain>
    </source>
</reference>
<comment type="caution">
    <text evidence="3">The sequence shown here is derived from an EMBL/GenBank/DDBJ whole genome shotgun (WGS) entry which is preliminary data.</text>
</comment>
<organism evidence="3 4">
    <name type="scientific">Actinomyces urogenitalis DSM 15434</name>
    <dbReference type="NCBI Taxonomy" id="525246"/>
    <lineage>
        <taxon>Bacteria</taxon>
        <taxon>Bacillati</taxon>
        <taxon>Actinomycetota</taxon>
        <taxon>Actinomycetes</taxon>
        <taxon>Actinomycetales</taxon>
        <taxon>Actinomycetaceae</taxon>
        <taxon>Actinomyces</taxon>
    </lineage>
</organism>
<accession>C0W8P7</accession>
<feature type="domain" description="PAS fold-3" evidence="2">
    <location>
        <begin position="40"/>
        <end position="113"/>
    </location>
</feature>
<dbReference type="SUPFAM" id="SSF55785">
    <property type="entry name" value="PYP-like sensor domain (PAS domain)"/>
    <property type="match status" value="1"/>
</dbReference>
<dbReference type="eggNOG" id="COG0840">
    <property type="taxonomic scope" value="Bacteria"/>
</dbReference>
<feature type="region of interest" description="Disordered" evidence="1">
    <location>
        <begin position="366"/>
        <end position="464"/>
    </location>
</feature>
<dbReference type="AlphaFoldDB" id="C0W8P7"/>
<proteinExistence type="predicted"/>
<dbReference type="Gene3D" id="3.30.450.20">
    <property type="entry name" value="PAS domain"/>
    <property type="match status" value="1"/>
</dbReference>
<dbReference type="EMBL" id="ACFH01000205">
    <property type="protein sequence ID" value="EEH64897.1"/>
    <property type="molecule type" value="Genomic_DNA"/>
</dbReference>
<keyword evidence="4" id="KW-1185">Reference proteome</keyword>
<evidence type="ECO:0000256" key="1">
    <source>
        <dbReference type="SAM" id="MobiDB-lite"/>
    </source>
</evidence>